<dbReference type="CDD" id="cd04301">
    <property type="entry name" value="NAT_SF"/>
    <property type="match status" value="1"/>
</dbReference>
<evidence type="ECO:0000313" key="5">
    <source>
        <dbReference type="Proteomes" id="UP001186944"/>
    </source>
</evidence>
<reference evidence="4" key="1">
    <citation type="submission" date="2019-08" db="EMBL/GenBank/DDBJ databases">
        <title>The improved chromosome-level genome for the pearl oyster Pinctada fucata martensii using PacBio sequencing and Hi-C.</title>
        <authorList>
            <person name="Zheng Z."/>
        </authorList>
    </citation>
    <scope>NUCLEOTIDE SEQUENCE</scope>
    <source>
        <strain evidence="4">ZZ-2019</strain>
        <tissue evidence="4">Adductor muscle</tissue>
    </source>
</reference>
<dbReference type="PANTHER" id="PTHR43420:SF47">
    <property type="entry name" value="N-ACETYLTRANSFERASE DOMAIN-CONTAINING PROTEIN"/>
    <property type="match status" value="1"/>
</dbReference>
<evidence type="ECO:0000313" key="4">
    <source>
        <dbReference type="EMBL" id="KAK3098730.1"/>
    </source>
</evidence>
<proteinExistence type="predicted"/>
<dbReference type="PROSITE" id="PS51186">
    <property type="entry name" value="GNAT"/>
    <property type="match status" value="1"/>
</dbReference>
<comment type="caution">
    <text evidence="4">The sequence shown here is derived from an EMBL/GenBank/DDBJ whole genome shotgun (WGS) entry which is preliminary data.</text>
</comment>
<evidence type="ECO:0000259" key="3">
    <source>
        <dbReference type="PROSITE" id="PS51186"/>
    </source>
</evidence>
<protein>
    <recommendedName>
        <fullName evidence="3">N-acetyltransferase domain-containing protein</fullName>
    </recommendedName>
</protein>
<evidence type="ECO:0000256" key="2">
    <source>
        <dbReference type="ARBA" id="ARBA00023315"/>
    </source>
</evidence>
<dbReference type="EMBL" id="VSWD01000007">
    <property type="protein sequence ID" value="KAK3098730.1"/>
    <property type="molecule type" value="Genomic_DNA"/>
</dbReference>
<dbReference type="InterPro" id="IPR016181">
    <property type="entry name" value="Acyl_CoA_acyltransferase"/>
</dbReference>
<keyword evidence="2" id="KW-0012">Acyltransferase</keyword>
<dbReference type="Pfam" id="PF00583">
    <property type="entry name" value="Acetyltransf_1"/>
    <property type="match status" value="1"/>
</dbReference>
<dbReference type="SUPFAM" id="SSF55729">
    <property type="entry name" value="Acyl-CoA N-acyltransferases (Nat)"/>
    <property type="match status" value="1"/>
</dbReference>
<gene>
    <name evidence="4" type="ORF">FSP39_022490</name>
</gene>
<sequence>MNEAPVITEEPTSISDKFPERNNFFHSDGPVSIRHLTDTPDDRAFAARLTVEAFREKAVHATSERSIPKFIESLTNHMQDQAPQYYERNFIAEHNGERAGLVAIKCHGDLAESLFCMESATLDSKSIPRGKCYVDHICVDENFRGKGIGKVLMEFCDIEARRIGCKSIFLDVSTTNRARNLYERQGYEIQDTVYGCCWSYRCTIGVKVSIIRVKIWKNSSKTTSLWLQKNTPARLLPTTHETTDYRIHTPSPLHTTPLTHPK</sequence>
<evidence type="ECO:0000256" key="1">
    <source>
        <dbReference type="ARBA" id="ARBA00022679"/>
    </source>
</evidence>
<dbReference type="Gene3D" id="3.40.630.30">
    <property type="match status" value="1"/>
</dbReference>
<dbReference type="Proteomes" id="UP001186944">
    <property type="component" value="Unassembled WGS sequence"/>
</dbReference>
<keyword evidence="5" id="KW-1185">Reference proteome</keyword>
<keyword evidence="1" id="KW-0808">Transferase</keyword>
<dbReference type="PANTHER" id="PTHR43420">
    <property type="entry name" value="ACETYLTRANSFERASE"/>
    <property type="match status" value="1"/>
</dbReference>
<feature type="domain" description="N-acetyltransferase" evidence="3">
    <location>
        <begin position="31"/>
        <end position="205"/>
    </location>
</feature>
<dbReference type="AlphaFoldDB" id="A0AA89C801"/>
<dbReference type="InterPro" id="IPR050680">
    <property type="entry name" value="YpeA/RimI_acetyltransf"/>
</dbReference>
<dbReference type="GO" id="GO:0016747">
    <property type="term" value="F:acyltransferase activity, transferring groups other than amino-acyl groups"/>
    <property type="evidence" value="ECO:0007669"/>
    <property type="project" value="InterPro"/>
</dbReference>
<dbReference type="InterPro" id="IPR000182">
    <property type="entry name" value="GNAT_dom"/>
</dbReference>
<organism evidence="4 5">
    <name type="scientific">Pinctada imbricata</name>
    <name type="common">Atlantic pearl-oyster</name>
    <name type="synonym">Pinctada martensii</name>
    <dbReference type="NCBI Taxonomy" id="66713"/>
    <lineage>
        <taxon>Eukaryota</taxon>
        <taxon>Metazoa</taxon>
        <taxon>Spiralia</taxon>
        <taxon>Lophotrochozoa</taxon>
        <taxon>Mollusca</taxon>
        <taxon>Bivalvia</taxon>
        <taxon>Autobranchia</taxon>
        <taxon>Pteriomorphia</taxon>
        <taxon>Pterioida</taxon>
        <taxon>Pterioidea</taxon>
        <taxon>Pteriidae</taxon>
        <taxon>Pinctada</taxon>
    </lineage>
</organism>
<name>A0AA89C801_PINIB</name>
<accession>A0AA89C801</accession>